<dbReference type="Gene3D" id="2.40.30.10">
    <property type="entry name" value="Translation factors"/>
    <property type="match status" value="1"/>
</dbReference>
<dbReference type="InterPro" id="IPR008333">
    <property type="entry name" value="Cbr1-like_FAD-bd_dom"/>
</dbReference>
<evidence type="ECO:0000256" key="1">
    <source>
        <dbReference type="ARBA" id="ARBA00001974"/>
    </source>
</evidence>
<dbReference type="InterPro" id="IPR017927">
    <property type="entry name" value="FAD-bd_FR_type"/>
</dbReference>
<dbReference type="GO" id="GO:0051537">
    <property type="term" value="F:2 iron, 2 sulfur cluster binding"/>
    <property type="evidence" value="ECO:0007669"/>
    <property type="project" value="UniProtKB-KW"/>
</dbReference>
<evidence type="ECO:0000256" key="8">
    <source>
        <dbReference type="ARBA" id="ARBA00023014"/>
    </source>
</evidence>
<dbReference type="InterPro" id="IPR001709">
    <property type="entry name" value="Flavoprot_Pyr_Nucl_cyt_Rdtase"/>
</dbReference>
<name>A0A1S1JWI4_9MYCO</name>
<dbReference type="Gene3D" id="3.10.20.30">
    <property type="match status" value="1"/>
</dbReference>
<comment type="caution">
    <text evidence="11">The sequence shown here is derived from an EMBL/GenBank/DDBJ whole genome shotgun (WGS) entry which is preliminary data.</text>
</comment>
<dbReference type="Proteomes" id="UP000179636">
    <property type="component" value="Unassembled WGS sequence"/>
</dbReference>
<dbReference type="PANTHER" id="PTHR47354">
    <property type="entry name" value="NADH OXIDOREDUCTASE HCR"/>
    <property type="match status" value="1"/>
</dbReference>
<evidence type="ECO:0000256" key="7">
    <source>
        <dbReference type="ARBA" id="ARBA00023004"/>
    </source>
</evidence>
<dbReference type="InterPro" id="IPR012675">
    <property type="entry name" value="Beta-grasp_dom_sf"/>
</dbReference>
<keyword evidence="4" id="KW-0479">Metal-binding</keyword>
<evidence type="ECO:0000256" key="5">
    <source>
        <dbReference type="ARBA" id="ARBA00022827"/>
    </source>
</evidence>
<dbReference type="SUPFAM" id="SSF63380">
    <property type="entry name" value="Riboflavin synthase domain-like"/>
    <property type="match status" value="1"/>
</dbReference>
<sequence length="378" mass="40791">MAKNSIKVSANVADTVRPTIAGAARRPGWNVLRRVVGQVTTPLLPDDYLKLANPLWSARELRGRVVEVRRETSDSATLVIKPGWGFSFDYEPGQYVGIGVLIDGRWRWRSYSLTSAPEKSARTIAITVKAMPEGFLSTHLVDGLRPGTVVRLAAPQGNFVMPDPAPGTVLFVTAGSGITPVMSMLRTLVRRGQITDIAHVHSAPTESDVMFGQELAELHDAHPGYRLLLRSTRTEGRLDLTQIGDVVPDWRERQAWACGPEGMLNDAERVWAAAGIADNLHLERFAVSRAAPHGAGGTVTFERSGKEVTVDGATPLMDAGEQAGIRMPFGCRMGICQSCVVGLVDGHVRDLRTGVEHDPGTRIQTCVSAASGDCVLDV</sequence>
<dbReference type="PROSITE" id="PS51384">
    <property type="entry name" value="FAD_FR"/>
    <property type="match status" value="1"/>
</dbReference>
<dbReference type="EMBL" id="MLHV01000026">
    <property type="protein sequence ID" value="OHT93095.1"/>
    <property type="molecule type" value="Genomic_DNA"/>
</dbReference>
<gene>
    <name evidence="11" type="ORF">BKG61_23000</name>
</gene>
<evidence type="ECO:0000313" key="11">
    <source>
        <dbReference type="EMBL" id="OHT93095.1"/>
    </source>
</evidence>
<dbReference type="PANTHER" id="PTHR47354:SF6">
    <property type="entry name" value="NADH OXIDOREDUCTASE HCR"/>
    <property type="match status" value="1"/>
</dbReference>
<evidence type="ECO:0000256" key="3">
    <source>
        <dbReference type="ARBA" id="ARBA00022714"/>
    </source>
</evidence>
<keyword evidence="8" id="KW-0411">Iron-sulfur</keyword>
<dbReference type="OrthoDB" id="9796486at2"/>
<feature type="domain" description="FAD-binding FR-type" evidence="10">
    <location>
        <begin position="58"/>
        <end position="162"/>
    </location>
</feature>
<keyword evidence="2" id="KW-0285">Flavoprotein</keyword>
<dbReference type="SUPFAM" id="SSF54292">
    <property type="entry name" value="2Fe-2S ferredoxin-like"/>
    <property type="match status" value="1"/>
</dbReference>
<dbReference type="InterPro" id="IPR039261">
    <property type="entry name" value="FNR_nucleotide-bd"/>
</dbReference>
<keyword evidence="12" id="KW-1185">Reference proteome</keyword>
<keyword evidence="3" id="KW-0001">2Fe-2S</keyword>
<evidence type="ECO:0000259" key="10">
    <source>
        <dbReference type="PROSITE" id="PS51384"/>
    </source>
</evidence>
<keyword evidence="5" id="KW-0274">FAD</keyword>
<accession>A0A1S1JWI4</accession>
<keyword evidence="6" id="KW-0560">Oxidoreductase</keyword>
<protein>
    <submittedName>
        <fullName evidence="11">Stearoyl-CoA 9-desaturase</fullName>
    </submittedName>
</protein>
<evidence type="ECO:0000313" key="12">
    <source>
        <dbReference type="Proteomes" id="UP000179636"/>
    </source>
</evidence>
<dbReference type="PROSITE" id="PS51085">
    <property type="entry name" value="2FE2S_FER_2"/>
    <property type="match status" value="1"/>
</dbReference>
<dbReference type="PRINTS" id="PR00410">
    <property type="entry name" value="PHEHYDRXLASE"/>
</dbReference>
<dbReference type="InterPro" id="IPR017938">
    <property type="entry name" value="Riboflavin_synthase-like_b-brl"/>
</dbReference>
<dbReference type="Pfam" id="PF00111">
    <property type="entry name" value="Fer2"/>
    <property type="match status" value="1"/>
</dbReference>
<feature type="domain" description="2Fe-2S ferredoxin-type" evidence="9">
    <location>
        <begin position="297"/>
        <end position="378"/>
    </location>
</feature>
<reference evidence="11 12" key="1">
    <citation type="submission" date="2016-10" db="EMBL/GenBank/DDBJ databases">
        <title>Evaluation of Human, Animal and Environmental Mycobacterium chelonae Isolates by Core Genome Phylogenomic Analysis, Targeted Gene Comparison, and Anti-microbial Susceptibility Patterns: A Tale of Mistaken Identities.</title>
        <authorList>
            <person name="Fogelson S.B."/>
            <person name="Camus A.C."/>
            <person name="Lorenz W."/>
            <person name="Vasireddy R."/>
            <person name="Vasireddy S."/>
            <person name="Smith T."/>
            <person name="Brown-Elliott B.A."/>
            <person name="Wallace R.J.Jr."/>
            <person name="Hasan N.A."/>
            <person name="Reischl U."/>
            <person name="Sanchez S."/>
        </authorList>
    </citation>
    <scope>NUCLEOTIDE SEQUENCE [LARGE SCALE GENOMIC DNA]</scope>
    <source>
        <strain evidence="11 12">24999</strain>
    </source>
</reference>
<dbReference type="CDD" id="cd00207">
    <property type="entry name" value="fer2"/>
    <property type="match status" value="1"/>
</dbReference>
<evidence type="ECO:0000256" key="4">
    <source>
        <dbReference type="ARBA" id="ARBA00022723"/>
    </source>
</evidence>
<dbReference type="Gene3D" id="3.40.50.80">
    <property type="entry name" value="Nucleotide-binding domain of ferredoxin-NADP reductase (FNR) module"/>
    <property type="match status" value="1"/>
</dbReference>
<evidence type="ECO:0000259" key="9">
    <source>
        <dbReference type="PROSITE" id="PS51085"/>
    </source>
</evidence>
<dbReference type="InterPro" id="IPR001433">
    <property type="entry name" value="OxRdtase_FAD/NAD-bd"/>
</dbReference>
<dbReference type="InterPro" id="IPR036010">
    <property type="entry name" value="2Fe-2S_ferredoxin-like_sf"/>
</dbReference>
<dbReference type="GO" id="GO:0046872">
    <property type="term" value="F:metal ion binding"/>
    <property type="evidence" value="ECO:0007669"/>
    <property type="project" value="UniProtKB-KW"/>
</dbReference>
<dbReference type="CDD" id="cd06216">
    <property type="entry name" value="FNR_iron_sulfur_binding_2"/>
    <property type="match status" value="1"/>
</dbReference>
<dbReference type="Pfam" id="PF00970">
    <property type="entry name" value="FAD_binding_6"/>
    <property type="match status" value="1"/>
</dbReference>
<dbReference type="STRING" id="1908205.BKG60_29130"/>
<dbReference type="InterPro" id="IPR050415">
    <property type="entry name" value="MRET"/>
</dbReference>
<keyword evidence="7" id="KW-0408">Iron</keyword>
<comment type="cofactor">
    <cofactor evidence="1">
        <name>FAD</name>
        <dbReference type="ChEBI" id="CHEBI:57692"/>
    </cofactor>
</comment>
<dbReference type="InterPro" id="IPR001041">
    <property type="entry name" value="2Fe-2S_ferredoxin-type"/>
</dbReference>
<dbReference type="GO" id="GO:0016491">
    <property type="term" value="F:oxidoreductase activity"/>
    <property type="evidence" value="ECO:0007669"/>
    <property type="project" value="UniProtKB-KW"/>
</dbReference>
<dbReference type="PRINTS" id="PR00371">
    <property type="entry name" value="FPNCR"/>
</dbReference>
<evidence type="ECO:0000256" key="6">
    <source>
        <dbReference type="ARBA" id="ARBA00023002"/>
    </source>
</evidence>
<organism evidence="11 12">
    <name type="scientific">Mycobacterium syngnathidarum</name>
    <dbReference type="NCBI Taxonomy" id="1908205"/>
    <lineage>
        <taxon>Bacteria</taxon>
        <taxon>Bacillati</taxon>
        <taxon>Actinomycetota</taxon>
        <taxon>Actinomycetes</taxon>
        <taxon>Mycobacteriales</taxon>
        <taxon>Mycobacteriaceae</taxon>
        <taxon>Mycobacterium</taxon>
    </lineage>
</organism>
<evidence type="ECO:0000256" key="2">
    <source>
        <dbReference type="ARBA" id="ARBA00022630"/>
    </source>
</evidence>
<dbReference type="RefSeq" id="WP_065510027.1">
    <property type="nucleotide sequence ID" value="NZ_MLHV01000026.1"/>
</dbReference>
<dbReference type="SUPFAM" id="SSF52343">
    <property type="entry name" value="Ferredoxin reductase-like, C-terminal NADP-linked domain"/>
    <property type="match status" value="1"/>
</dbReference>
<proteinExistence type="predicted"/>
<dbReference type="Pfam" id="PF00175">
    <property type="entry name" value="NAD_binding_1"/>
    <property type="match status" value="1"/>
</dbReference>
<dbReference type="AlphaFoldDB" id="A0A1S1JWI4"/>